<keyword evidence="3" id="KW-1185">Reference proteome</keyword>
<organism evidence="2 3">
    <name type="scientific">Favolaschia claudopus</name>
    <dbReference type="NCBI Taxonomy" id="2862362"/>
    <lineage>
        <taxon>Eukaryota</taxon>
        <taxon>Fungi</taxon>
        <taxon>Dikarya</taxon>
        <taxon>Basidiomycota</taxon>
        <taxon>Agaricomycotina</taxon>
        <taxon>Agaricomycetes</taxon>
        <taxon>Agaricomycetidae</taxon>
        <taxon>Agaricales</taxon>
        <taxon>Marasmiineae</taxon>
        <taxon>Mycenaceae</taxon>
        <taxon>Favolaschia</taxon>
    </lineage>
</organism>
<evidence type="ECO:0000313" key="2">
    <source>
        <dbReference type="EMBL" id="KAK7023116.1"/>
    </source>
</evidence>
<name>A0AAW0BDQ1_9AGAR</name>
<reference evidence="2 3" key="1">
    <citation type="journal article" date="2024" name="J Genomics">
        <title>Draft genome sequencing and assembly of Favolaschia claudopus CIRM-BRFM 2984 isolated from oak limbs.</title>
        <authorList>
            <person name="Navarro D."/>
            <person name="Drula E."/>
            <person name="Chaduli D."/>
            <person name="Cazenave R."/>
            <person name="Ahrendt S."/>
            <person name="Wang J."/>
            <person name="Lipzen A."/>
            <person name="Daum C."/>
            <person name="Barry K."/>
            <person name="Grigoriev I.V."/>
            <person name="Favel A."/>
            <person name="Rosso M.N."/>
            <person name="Martin F."/>
        </authorList>
    </citation>
    <scope>NUCLEOTIDE SEQUENCE [LARGE SCALE GENOMIC DNA]</scope>
    <source>
        <strain evidence="2 3">CIRM-BRFM 2984</strain>
    </source>
</reference>
<dbReference type="EMBL" id="JAWWNJ010000036">
    <property type="protein sequence ID" value="KAK7023116.1"/>
    <property type="molecule type" value="Genomic_DNA"/>
</dbReference>
<dbReference type="AlphaFoldDB" id="A0AAW0BDQ1"/>
<evidence type="ECO:0000256" key="1">
    <source>
        <dbReference type="SAM" id="MobiDB-lite"/>
    </source>
</evidence>
<proteinExistence type="predicted"/>
<feature type="compositionally biased region" description="Basic residues" evidence="1">
    <location>
        <begin position="1"/>
        <end position="10"/>
    </location>
</feature>
<accession>A0AAW0BDQ1</accession>
<evidence type="ECO:0000313" key="3">
    <source>
        <dbReference type="Proteomes" id="UP001362999"/>
    </source>
</evidence>
<evidence type="ECO:0008006" key="4">
    <source>
        <dbReference type="Google" id="ProtNLM"/>
    </source>
</evidence>
<gene>
    <name evidence="2" type="ORF">R3P38DRAFT_2957573</name>
</gene>
<dbReference type="SUPFAM" id="SSF52047">
    <property type="entry name" value="RNI-like"/>
    <property type="match status" value="1"/>
</dbReference>
<feature type="region of interest" description="Disordered" evidence="1">
    <location>
        <begin position="1"/>
        <end position="25"/>
    </location>
</feature>
<dbReference type="Proteomes" id="UP001362999">
    <property type="component" value="Unassembled WGS sequence"/>
</dbReference>
<sequence>MPPRTSRRRLEHSSDEEPASELQNAVQDDKNPNVRLAQLPPELFDAIIEDYTTLPLAFYYDTHDIPDLKYYERNDVLTALSQTCTALREVTLPRLWARLDICRVPEKSRATWYKYTMLAIERKAKGIADSPVRHYVRTLTLMFSKSKPDAALAALWKMLPKLPNLRTIQVITCKTPGFAKSLTDSKLELPNVTSLYIPDQVSVFQKICPNVTHVCCAGGQGGALLSALTDKTEIVDGMIDWKNLQLVDRLVKKAPNLLKLELRRPVNNGLGILSQNSIPADEWKQLIPKLAALKKLGELVLTFPSKEDHPGDAAVVELARTLVRDRLGAPGERKLVVRHVVALHYEYAEMEEDTMTSCTVERFE</sequence>
<protein>
    <recommendedName>
        <fullName evidence="4">F-box domain-containing protein</fullName>
    </recommendedName>
</protein>
<comment type="caution">
    <text evidence="2">The sequence shown here is derived from an EMBL/GenBank/DDBJ whole genome shotgun (WGS) entry which is preliminary data.</text>
</comment>